<evidence type="ECO:0000256" key="9">
    <source>
        <dbReference type="ARBA" id="ARBA00043995"/>
    </source>
</evidence>
<dbReference type="SUPFAM" id="SSF53756">
    <property type="entry name" value="UDP-Glycosyltransferase/glycogen phosphorylase"/>
    <property type="match status" value="1"/>
</dbReference>
<comment type="caution">
    <text evidence="14">The sequence shown here is derived from an EMBL/GenBank/DDBJ whole genome shotgun (WGS) entry which is preliminary data.</text>
</comment>
<accession>A0ABW3F6N9</accession>
<dbReference type="InterPro" id="IPR051199">
    <property type="entry name" value="LPS_LOS_Heptosyltrfase"/>
</dbReference>
<keyword evidence="7" id="KW-0448">Lipopolysaccharide biosynthesis</keyword>
<dbReference type="NCBIfam" id="TIGR02193">
    <property type="entry name" value="heptsyl_trn_I"/>
    <property type="match status" value="1"/>
</dbReference>
<dbReference type="CDD" id="cd03789">
    <property type="entry name" value="GT9_LPS_heptosyltransferase"/>
    <property type="match status" value="1"/>
</dbReference>
<comment type="subcellular location">
    <subcellularLocation>
        <location evidence="1">Cell inner membrane</location>
        <topology evidence="1">Peripheral membrane protein</topology>
        <orientation evidence="1">Cytoplasmic side</orientation>
    </subcellularLocation>
</comment>
<evidence type="ECO:0000256" key="11">
    <source>
        <dbReference type="ARBA" id="ARBA00044190"/>
    </source>
</evidence>
<dbReference type="PANTHER" id="PTHR30160:SF19">
    <property type="entry name" value="LIPOPOLYSACCHARIDE HEPTOSYLTRANSFERASE 1"/>
    <property type="match status" value="1"/>
</dbReference>
<evidence type="ECO:0000256" key="1">
    <source>
        <dbReference type="ARBA" id="ARBA00004515"/>
    </source>
</evidence>
<evidence type="ECO:0000313" key="15">
    <source>
        <dbReference type="Proteomes" id="UP001597128"/>
    </source>
</evidence>
<evidence type="ECO:0000256" key="13">
    <source>
        <dbReference type="ARBA" id="ARBA00049201"/>
    </source>
</evidence>
<keyword evidence="4" id="KW-0997">Cell inner membrane</keyword>
<evidence type="ECO:0000256" key="5">
    <source>
        <dbReference type="ARBA" id="ARBA00022676"/>
    </source>
</evidence>
<evidence type="ECO:0000256" key="3">
    <source>
        <dbReference type="ARBA" id="ARBA00022475"/>
    </source>
</evidence>
<dbReference type="Pfam" id="PF01075">
    <property type="entry name" value="Glyco_transf_9"/>
    <property type="match status" value="1"/>
</dbReference>
<protein>
    <recommendedName>
        <fullName evidence="11">Lipopolysaccharide heptosyltransferase 1</fullName>
        <ecNumber evidence="10">2.4.99.23</ecNumber>
    </recommendedName>
    <alternativeName>
        <fullName evidence="12">ADP-heptose:lipopolysaccharide heptosyltransferase I</fullName>
    </alternativeName>
</protein>
<name>A0ABW3F6N9_9PROT</name>
<reference evidence="15" key="1">
    <citation type="journal article" date="2019" name="Int. J. Syst. Evol. Microbiol.">
        <title>The Global Catalogue of Microorganisms (GCM) 10K type strain sequencing project: providing services to taxonomists for standard genome sequencing and annotation.</title>
        <authorList>
            <consortium name="The Broad Institute Genomics Platform"/>
            <consortium name="The Broad Institute Genome Sequencing Center for Infectious Disease"/>
            <person name="Wu L."/>
            <person name="Ma J."/>
        </authorList>
    </citation>
    <scope>NUCLEOTIDE SEQUENCE [LARGE SCALE GENOMIC DNA]</scope>
    <source>
        <strain evidence="15">CCUG 58412</strain>
    </source>
</reference>
<comment type="similarity">
    <text evidence="9">Belongs to the glycosyltransferase 9 family.</text>
</comment>
<evidence type="ECO:0000313" key="14">
    <source>
        <dbReference type="EMBL" id="MFD0913538.1"/>
    </source>
</evidence>
<dbReference type="EC" id="2.4.99.23" evidence="10"/>
<evidence type="ECO:0000256" key="12">
    <source>
        <dbReference type="ARBA" id="ARBA00044330"/>
    </source>
</evidence>
<evidence type="ECO:0000256" key="4">
    <source>
        <dbReference type="ARBA" id="ARBA00022519"/>
    </source>
</evidence>
<keyword evidence="5" id="KW-0328">Glycosyltransferase</keyword>
<dbReference type="EMBL" id="JBHTKB010000001">
    <property type="protein sequence ID" value="MFD0913538.1"/>
    <property type="molecule type" value="Genomic_DNA"/>
</dbReference>
<evidence type="ECO:0000256" key="10">
    <source>
        <dbReference type="ARBA" id="ARBA00044041"/>
    </source>
</evidence>
<gene>
    <name evidence="14" type="primary">waaC</name>
    <name evidence="14" type="ORF">ACFQ1Z_08265</name>
</gene>
<comment type="catalytic activity">
    <reaction evidence="13">
        <text>an alpha-Kdo-(2-&gt;4)-alpha-Kdo-(2-&gt;6)-lipid A + ADP-L-glycero-beta-D-manno-heptose = an L-alpha-D-Hep-(1-&gt;5)-[alpha-Kdo-(2-&gt;4)]-alpha-Kdo-(2-&gt;6)-lipid A + ADP + H(+)</text>
        <dbReference type="Rhea" id="RHEA:74067"/>
        <dbReference type="ChEBI" id="CHEBI:15378"/>
        <dbReference type="ChEBI" id="CHEBI:61506"/>
        <dbReference type="ChEBI" id="CHEBI:176431"/>
        <dbReference type="ChEBI" id="CHEBI:193068"/>
        <dbReference type="ChEBI" id="CHEBI:456216"/>
        <dbReference type="EC" id="2.4.99.23"/>
    </reaction>
</comment>
<dbReference type="Proteomes" id="UP001597128">
    <property type="component" value="Unassembled WGS sequence"/>
</dbReference>
<keyword evidence="6" id="KW-0808">Transferase</keyword>
<keyword evidence="8" id="KW-0472">Membrane</keyword>
<comment type="pathway">
    <text evidence="2">Bacterial outer membrane biogenesis; LPS core biosynthesis.</text>
</comment>
<evidence type="ECO:0000256" key="6">
    <source>
        <dbReference type="ARBA" id="ARBA00022679"/>
    </source>
</evidence>
<keyword evidence="3" id="KW-1003">Cell membrane</keyword>
<dbReference type="RefSeq" id="WP_379056931.1">
    <property type="nucleotide sequence ID" value="NZ_JBHTKB010000001.1"/>
</dbReference>
<keyword evidence="15" id="KW-1185">Reference proteome</keyword>
<organism evidence="14 15">
    <name type="scientific">Methylophilus luteus</name>
    <dbReference type="NCBI Taxonomy" id="640108"/>
    <lineage>
        <taxon>Bacteria</taxon>
        <taxon>Pseudomonadati</taxon>
        <taxon>Pseudomonadota</taxon>
        <taxon>Betaproteobacteria</taxon>
        <taxon>Nitrosomonadales</taxon>
        <taxon>Methylophilaceae</taxon>
        <taxon>Methylophilus</taxon>
    </lineage>
</organism>
<dbReference type="InterPro" id="IPR011908">
    <property type="entry name" value="LipoPS_heptosylTferase-I"/>
</dbReference>
<evidence type="ECO:0000256" key="2">
    <source>
        <dbReference type="ARBA" id="ARBA00004713"/>
    </source>
</evidence>
<dbReference type="Gene3D" id="3.40.50.2000">
    <property type="entry name" value="Glycogen Phosphorylase B"/>
    <property type="match status" value="2"/>
</dbReference>
<dbReference type="InterPro" id="IPR002201">
    <property type="entry name" value="Glyco_trans_9"/>
</dbReference>
<sequence length="331" mass="36372">MKRILMVKTTSMGDVIHALPAVQDILQHYPDAQIDWLVEEGFADIPRLHPQVQQVFTVAIRRWRKQLLRCRTWQEIRQVRGALAAPAYDAVIDVQGLLKSACIAAWARGPHHGYDARSIREPLASRFYQHRYAISYQQHAVTRIRTLVALSLGYAVPQDLPDYGLRVQPASALTTALTLPPPAWIALHATSRDSKLWPEEHWIALGRHYAEQGWSMCLPWASAAEKSRAERIALSVPQALVLPKLSLQQLATVIPQARFAVGVDTGLSHFAAALDVPVVALYTDTDPGLTGVAGGRQAAAINLGGQQQVPDIAAVVAAVTQVTVAENQRQP</sequence>
<dbReference type="PANTHER" id="PTHR30160">
    <property type="entry name" value="TETRAACYLDISACCHARIDE 4'-KINASE-RELATED"/>
    <property type="match status" value="1"/>
</dbReference>
<evidence type="ECO:0000256" key="7">
    <source>
        <dbReference type="ARBA" id="ARBA00022985"/>
    </source>
</evidence>
<proteinExistence type="inferred from homology"/>
<evidence type="ECO:0000256" key="8">
    <source>
        <dbReference type="ARBA" id="ARBA00023136"/>
    </source>
</evidence>